<evidence type="ECO:0000313" key="2">
    <source>
        <dbReference type="Proteomes" id="UP000638848"/>
    </source>
</evidence>
<sequence length="296" mass="32234">MSATFDEADHPRGAGGQFTIKAHAEAAGVSLSAPVRVPPAPVEWKQEPSDVVDGYQADLDADTVGYSTHTEVDGQSWDHQLTVSRDRTQWLHPYRPATMLMRNGQLADQDSKKVPAVVRRRMRTDLQAVSAAHGIEEFNAAPAPDEPKTMGEAFAMMYRVVQEDGGLSEEEASEYVNQQLMHTALQATTQFKQTAQAAVGRNDHGLAVGLLEAMPAYQQAVREAMDTPSDQHHRIYAEASDKARRGGLLAMMDNRGATAVADLLTEFSQAGEDLDRAGAKPVVLSELLARARTARQ</sequence>
<dbReference type="RefSeq" id="WP_188538739.1">
    <property type="nucleotide sequence ID" value="NZ_BMEQ01000019.1"/>
</dbReference>
<evidence type="ECO:0000313" key="1">
    <source>
        <dbReference type="EMBL" id="GGG64759.1"/>
    </source>
</evidence>
<proteinExistence type="predicted"/>
<gene>
    <name evidence="1" type="ORF">GCM10011374_30550</name>
</gene>
<keyword evidence="2" id="KW-1185">Reference proteome</keyword>
<organism evidence="1 2">
    <name type="scientific">Kocuria dechangensis</name>
    <dbReference type="NCBI Taxonomy" id="1176249"/>
    <lineage>
        <taxon>Bacteria</taxon>
        <taxon>Bacillati</taxon>
        <taxon>Actinomycetota</taxon>
        <taxon>Actinomycetes</taxon>
        <taxon>Micrococcales</taxon>
        <taxon>Micrococcaceae</taxon>
        <taxon>Kocuria</taxon>
    </lineage>
</organism>
<reference evidence="1" key="2">
    <citation type="submission" date="2020-09" db="EMBL/GenBank/DDBJ databases">
        <authorList>
            <person name="Sun Q."/>
            <person name="Zhou Y."/>
        </authorList>
    </citation>
    <scope>NUCLEOTIDE SEQUENCE</scope>
    <source>
        <strain evidence="1">CGMCC 1.12187</strain>
    </source>
</reference>
<comment type="caution">
    <text evidence="1">The sequence shown here is derived from an EMBL/GenBank/DDBJ whole genome shotgun (WGS) entry which is preliminary data.</text>
</comment>
<accession>A0A917H1Q4</accession>
<protein>
    <submittedName>
        <fullName evidence="1">Uncharacterized protein</fullName>
    </submittedName>
</protein>
<name>A0A917H1Q4_9MICC</name>
<dbReference type="EMBL" id="BMEQ01000019">
    <property type="protein sequence ID" value="GGG64759.1"/>
    <property type="molecule type" value="Genomic_DNA"/>
</dbReference>
<dbReference type="Proteomes" id="UP000638848">
    <property type="component" value="Unassembled WGS sequence"/>
</dbReference>
<reference evidence="1" key="1">
    <citation type="journal article" date="2014" name="Int. J. Syst. Evol. Microbiol.">
        <title>Complete genome sequence of Corynebacterium casei LMG S-19264T (=DSM 44701T), isolated from a smear-ripened cheese.</title>
        <authorList>
            <consortium name="US DOE Joint Genome Institute (JGI-PGF)"/>
            <person name="Walter F."/>
            <person name="Albersmeier A."/>
            <person name="Kalinowski J."/>
            <person name="Ruckert C."/>
        </authorList>
    </citation>
    <scope>NUCLEOTIDE SEQUENCE</scope>
    <source>
        <strain evidence="1">CGMCC 1.12187</strain>
    </source>
</reference>
<dbReference type="AlphaFoldDB" id="A0A917H1Q4"/>